<evidence type="ECO:0000313" key="2">
    <source>
        <dbReference type="Proteomes" id="UP001165122"/>
    </source>
</evidence>
<dbReference type="PANTHER" id="PTHR45661">
    <property type="entry name" value="SURFACE ANTIGEN"/>
    <property type="match status" value="1"/>
</dbReference>
<proteinExistence type="predicted"/>
<dbReference type="InterPro" id="IPR053139">
    <property type="entry name" value="Surface_bspA-like"/>
</dbReference>
<dbReference type="InterPro" id="IPR032675">
    <property type="entry name" value="LRR_dom_sf"/>
</dbReference>
<evidence type="ECO:0000313" key="1">
    <source>
        <dbReference type="EMBL" id="GMH53034.1"/>
    </source>
</evidence>
<protein>
    <submittedName>
        <fullName evidence="1">Uncharacterized protein</fullName>
    </submittedName>
</protein>
<name>A0A9W6ZM51_9STRA</name>
<dbReference type="Gene3D" id="3.80.10.10">
    <property type="entry name" value="Ribonuclease Inhibitor"/>
    <property type="match status" value="1"/>
</dbReference>
<keyword evidence="2" id="KW-1185">Reference proteome</keyword>
<dbReference type="Proteomes" id="UP001165122">
    <property type="component" value="Unassembled WGS sequence"/>
</dbReference>
<dbReference type="InterPro" id="IPR026906">
    <property type="entry name" value="LRR_5"/>
</dbReference>
<organism evidence="1 2">
    <name type="scientific">Triparma laevis f. longispina</name>
    <dbReference type="NCBI Taxonomy" id="1714387"/>
    <lineage>
        <taxon>Eukaryota</taxon>
        <taxon>Sar</taxon>
        <taxon>Stramenopiles</taxon>
        <taxon>Ochrophyta</taxon>
        <taxon>Bolidophyceae</taxon>
        <taxon>Parmales</taxon>
        <taxon>Triparmaceae</taxon>
        <taxon>Triparma</taxon>
    </lineage>
</organism>
<reference evidence="2" key="1">
    <citation type="journal article" date="2023" name="Commun. Biol.">
        <title>Genome analysis of Parmales, the sister group of diatoms, reveals the evolutionary specialization of diatoms from phago-mixotrophs to photoautotrophs.</title>
        <authorList>
            <person name="Ban H."/>
            <person name="Sato S."/>
            <person name="Yoshikawa S."/>
            <person name="Yamada K."/>
            <person name="Nakamura Y."/>
            <person name="Ichinomiya M."/>
            <person name="Sato N."/>
            <person name="Blanc-Mathieu R."/>
            <person name="Endo H."/>
            <person name="Kuwata A."/>
            <person name="Ogata H."/>
        </authorList>
    </citation>
    <scope>NUCLEOTIDE SEQUENCE [LARGE SCALE GENOMIC DNA]</scope>
    <source>
        <strain evidence="2">NIES 3700</strain>
    </source>
</reference>
<comment type="caution">
    <text evidence="1">The sequence shown here is derived from an EMBL/GenBank/DDBJ whole genome shotgun (WGS) entry which is preliminary data.</text>
</comment>
<accession>A0A9W6ZM51</accession>
<gene>
    <name evidence="1" type="ORF">TrLO_g6615</name>
</gene>
<sequence>MCKSVYSETLTTDQFMHTPEFNIHFVGLVHVETLMALRVATKGWNAAADALIDEGVRSGELMVHDRYDIIDDDAFERVKSRNRVTRMIFFLHITEVGKFACYSAANLAVVDIPEGVKSIGKCAFSNCESLTTVYFLTTLITTCESAYCSVLENVDLRHTNLQELGECAFGGCSELKSMMIPDSLQTLGRWVFDSCSKLVPSNIDICDEDAVVAYLRSKQNQS</sequence>
<dbReference type="Pfam" id="PF13306">
    <property type="entry name" value="LRR_5"/>
    <property type="match status" value="1"/>
</dbReference>
<dbReference type="AlphaFoldDB" id="A0A9W6ZM51"/>
<dbReference type="PANTHER" id="PTHR45661:SF3">
    <property type="entry name" value="IG-LIKE DOMAIN-CONTAINING PROTEIN"/>
    <property type="match status" value="1"/>
</dbReference>
<dbReference type="SUPFAM" id="SSF52058">
    <property type="entry name" value="L domain-like"/>
    <property type="match status" value="1"/>
</dbReference>
<dbReference type="EMBL" id="BRXW01000422">
    <property type="protein sequence ID" value="GMH53034.1"/>
    <property type="molecule type" value="Genomic_DNA"/>
</dbReference>